<dbReference type="AlphaFoldDB" id="A0A060Z231"/>
<organism evidence="2 3">
    <name type="scientific">Oncorhynchus mykiss</name>
    <name type="common">Rainbow trout</name>
    <name type="synonym">Salmo gairdneri</name>
    <dbReference type="NCBI Taxonomy" id="8022"/>
    <lineage>
        <taxon>Eukaryota</taxon>
        <taxon>Metazoa</taxon>
        <taxon>Chordata</taxon>
        <taxon>Craniata</taxon>
        <taxon>Vertebrata</taxon>
        <taxon>Euteleostomi</taxon>
        <taxon>Actinopterygii</taxon>
        <taxon>Neopterygii</taxon>
        <taxon>Teleostei</taxon>
        <taxon>Protacanthopterygii</taxon>
        <taxon>Salmoniformes</taxon>
        <taxon>Salmonidae</taxon>
        <taxon>Salmoninae</taxon>
        <taxon>Oncorhynchus</taxon>
    </lineage>
</organism>
<dbReference type="PaxDb" id="8022-A0A060Z231"/>
<dbReference type="EMBL" id="FR933957">
    <property type="protein sequence ID" value="CDQ97922.1"/>
    <property type="molecule type" value="Genomic_DNA"/>
</dbReference>
<evidence type="ECO:0000256" key="1">
    <source>
        <dbReference type="SAM" id="MobiDB-lite"/>
    </source>
</evidence>
<dbReference type="Proteomes" id="UP000193380">
    <property type="component" value="Unassembled WGS sequence"/>
</dbReference>
<dbReference type="PANTHER" id="PTHR21590:SF4">
    <property type="entry name" value="UPF0606 PROTEIN KIAA1549"/>
    <property type="match status" value="1"/>
</dbReference>
<sequence>MNQPRSQQREPVDVTFAVRDAVGYLKGSEVSNHLRLLNMVEFSYYLGFPVLQIAEPFHYPELNTTQLLRSSWVRTVMLGVLDQGVDGRTFQAKMERRVALLLGEVLRADRRNKRATSVANHSVQVTTSETLYYTENHLRILVLCLTIALKYSKYNSHPVVITPRQGCHSHCVTKESKPESSPEKQPGFPQPATNPHPVSRFIRVE</sequence>
<evidence type="ECO:0000313" key="2">
    <source>
        <dbReference type="EMBL" id="CDQ97922.1"/>
    </source>
</evidence>
<feature type="compositionally biased region" description="Basic and acidic residues" evidence="1">
    <location>
        <begin position="172"/>
        <end position="182"/>
    </location>
</feature>
<dbReference type="PANTHER" id="PTHR21590">
    <property type="entry name" value="SEA DOMAIN-CONTAINING PROTEIN"/>
    <property type="match status" value="1"/>
</dbReference>
<dbReference type="InterPro" id="IPR024606">
    <property type="entry name" value="KIAA1549"/>
</dbReference>
<name>A0A060Z231_ONCMY</name>
<accession>A0A060Z231</accession>
<proteinExistence type="predicted"/>
<protein>
    <submittedName>
        <fullName evidence="2">Uncharacterized protein</fullName>
    </submittedName>
</protein>
<reference evidence="2" key="1">
    <citation type="journal article" date="2014" name="Nat. Commun.">
        <title>The rainbow trout genome provides novel insights into evolution after whole-genome duplication in vertebrates.</title>
        <authorList>
            <person name="Berthelot C."/>
            <person name="Brunet F."/>
            <person name="Chalopin D."/>
            <person name="Juanchich A."/>
            <person name="Bernard M."/>
            <person name="Noel B."/>
            <person name="Bento P."/>
            <person name="Da Silva C."/>
            <person name="Labadie K."/>
            <person name="Alberti A."/>
            <person name="Aury J.M."/>
            <person name="Louis A."/>
            <person name="Dehais P."/>
            <person name="Bardou P."/>
            <person name="Montfort J."/>
            <person name="Klopp C."/>
            <person name="Cabau C."/>
            <person name="Gaspin C."/>
            <person name="Thorgaard G.H."/>
            <person name="Boussaha M."/>
            <person name="Quillet E."/>
            <person name="Guyomard R."/>
            <person name="Galiana D."/>
            <person name="Bobe J."/>
            <person name="Volff J.N."/>
            <person name="Genet C."/>
            <person name="Wincker P."/>
            <person name="Jaillon O."/>
            <person name="Roest Crollius H."/>
            <person name="Guiguen Y."/>
        </authorList>
    </citation>
    <scope>NUCLEOTIDE SEQUENCE [LARGE SCALE GENOMIC DNA]</scope>
</reference>
<reference evidence="2" key="2">
    <citation type="submission" date="2014-03" db="EMBL/GenBank/DDBJ databases">
        <authorList>
            <person name="Genoscope - CEA"/>
        </authorList>
    </citation>
    <scope>NUCLEOTIDE SEQUENCE</scope>
</reference>
<feature type="region of interest" description="Disordered" evidence="1">
    <location>
        <begin position="167"/>
        <end position="205"/>
    </location>
</feature>
<dbReference type="STRING" id="8022.A0A060Z231"/>
<evidence type="ECO:0000313" key="3">
    <source>
        <dbReference type="Proteomes" id="UP000193380"/>
    </source>
</evidence>
<gene>
    <name evidence="2" type="ORF">GSONMT00024378001</name>
</gene>
<dbReference type="Pfam" id="PF12877">
    <property type="entry name" value="KIAA1549"/>
    <property type="match status" value="1"/>
</dbReference>